<sequence>MVLDSSTEITPSLPTLSKASAMSSPISRSCDEMVATLAISSLPATGREIEMSFSVIAMTALSIPRLISSGEAPAATILRPSRTMACASTVAVVVPSPATSLVLVATSLANCAPRFSYGSSSSISRAIVTPSFVIVGAPHFLSMTTLRPRGPSVTRTASARALTPRSRLRRASSSNSRILAISFLRCWFGSARFKYVVPKLQVLQVLRPSNVSAPASGTTGDRGGLRQRRCLGRTTSRRLRVRRGPRGSNNLHCCT</sequence>
<proteinExistence type="predicted"/>
<protein>
    <submittedName>
        <fullName evidence="1">Unannotated protein</fullName>
    </submittedName>
</protein>
<dbReference type="AlphaFoldDB" id="A0A6J7CZP8"/>
<name>A0A6J7CZP8_9ZZZZ</name>
<organism evidence="1">
    <name type="scientific">freshwater metagenome</name>
    <dbReference type="NCBI Taxonomy" id="449393"/>
    <lineage>
        <taxon>unclassified sequences</taxon>
        <taxon>metagenomes</taxon>
        <taxon>ecological metagenomes</taxon>
    </lineage>
</organism>
<reference evidence="1" key="1">
    <citation type="submission" date="2020-05" db="EMBL/GenBank/DDBJ databases">
        <authorList>
            <person name="Chiriac C."/>
            <person name="Salcher M."/>
            <person name="Ghai R."/>
            <person name="Kavagutti S V."/>
        </authorList>
    </citation>
    <scope>NUCLEOTIDE SEQUENCE</scope>
</reference>
<accession>A0A6J7CZP8</accession>
<gene>
    <name evidence="1" type="ORF">UFOPK3425_00312</name>
</gene>
<evidence type="ECO:0000313" key="1">
    <source>
        <dbReference type="EMBL" id="CAB4864292.1"/>
    </source>
</evidence>
<dbReference type="EMBL" id="CAFBLV010000037">
    <property type="protein sequence ID" value="CAB4864292.1"/>
    <property type="molecule type" value="Genomic_DNA"/>
</dbReference>